<dbReference type="RefSeq" id="WP_268880329.1">
    <property type="nucleotide sequence ID" value="NZ_CP114029.1"/>
</dbReference>
<dbReference type="InterPro" id="IPR046348">
    <property type="entry name" value="SIS_dom_sf"/>
</dbReference>
<dbReference type="InterPro" id="IPR009057">
    <property type="entry name" value="Homeodomain-like_sf"/>
</dbReference>
<evidence type="ECO:0000259" key="1">
    <source>
        <dbReference type="PROSITE" id="PS51071"/>
    </source>
</evidence>
<feature type="domain" description="SIS" evidence="2">
    <location>
        <begin position="120"/>
        <end position="261"/>
    </location>
</feature>
<dbReference type="PANTHER" id="PTHR30514">
    <property type="entry name" value="GLUCOKINASE"/>
    <property type="match status" value="1"/>
</dbReference>
<feature type="domain" description="HTH rpiR-type" evidence="1">
    <location>
        <begin position="2"/>
        <end position="78"/>
    </location>
</feature>
<dbReference type="InterPro" id="IPR036388">
    <property type="entry name" value="WH-like_DNA-bd_sf"/>
</dbReference>
<accession>A0ABY7BZA6</accession>
<dbReference type="Gene3D" id="1.10.10.10">
    <property type="entry name" value="Winged helix-like DNA-binding domain superfamily/Winged helix DNA-binding domain"/>
    <property type="match status" value="1"/>
</dbReference>
<dbReference type="PROSITE" id="PS51071">
    <property type="entry name" value="HTH_RPIR"/>
    <property type="match status" value="1"/>
</dbReference>
<dbReference type="Pfam" id="PF01418">
    <property type="entry name" value="HTH_6"/>
    <property type="match status" value="1"/>
</dbReference>
<evidence type="ECO:0000313" key="3">
    <source>
        <dbReference type="EMBL" id="WAP67858.1"/>
    </source>
</evidence>
<dbReference type="InterPro" id="IPR047640">
    <property type="entry name" value="RpiR-like"/>
</dbReference>
<name>A0ABY7BZA6_9HYPH</name>
<evidence type="ECO:0000313" key="4">
    <source>
        <dbReference type="Proteomes" id="UP001164020"/>
    </source>
</evidence>
<dbReference type="Proteomes" id="UP001164020">
    <property type="component" value="Chromosome"/>
</dbReference>
<dbReference type="Pfam" id="PF01380">
    <property type="entry name" value="SIS"/>
    <property type="match status" value="1"/>
</dbReference>
<dbReference type="InterPro" id="IPR000281">
    <property type="entry name" value="HTH_RpiR"/>
</dbReference>
<organism evidence="3 4">
    <name type="scientific">Jiella pelagia</name>
    <dbReference type="NCBI Taxonomy" id="2986949"/>
    <lineage>
        <taxon>Bacteria</taxon>
        <taxon>Pseudomonadati</taxon>
        <taxon>Pseudomonadota</taxon>
        <taxon>Alphaproteobacteria</taxon>
        <taxon>Hyphomicrobiales</taxon>
        <taxon>Aurantimonadaceae</taxon>
        <taxon>Jiella</taxon>
    </lineage>
</organism>
<dbReference type="EMBL" id="CP114029">
    <property type="protein sequence ID" value="WAP67858.1"/>
    <property type="molecule type" value="Genomic_DNA"/>
</dbReference>
<keyword evidence="4" id="KW-1185">Reference proteome</keyword>
<protein>
    <submittedName>
        <fullName evidence="3">MurR/RpiR family transcriptional regulator</fullName>
    </submittedName>
</protein>
<proteinExistence type="predicted"/>
<dbReference type="Gene3D" id="3.40.50.10490">
    <property type="entry name" value="Glucose-6-phosphate isomerase like protein, domain 1"/>
    <property type="match status" value="1"/>
</dbReference>
<gene>
    <name evidence="3" type="ORF">OH818_20740</name>
</gene>
<sequence>MKSLSQRILDVIDDLTRSERRLAELLLQDPDTLVLLTASELSAKASVSKATTARFFRRLGYPSSKTAQKEARQAIEAPRGRPKLDDRRFVATNISQHLATEMQNLVRSVEQMRSDDLNAATTLLARGEKLWIVGFGDNYPLAHFARSLLIRVKPDIRMIPIGGFSVPEEFASIRDTDVVVALGVGRKSRGLRSIMRSAKAAGAGVVLITDQSTPAAIDAATITLRCRTQGSSVFDSVVAPVSLLSFLCSSLALRIGQDAIDRLQFIDRIHEEWGEVLTEDL</sequence>
<dbReference type="SUPFAM" id="SSF53697">
    <property type="entry name" value="SIS domain"/>
    <property type="match status" value="1"/>
</dbReference>
<reference evidence="3" key="1">
    <citation type="submission" date="2022-12" db="EMBL/GenBank/DDBJ databases">
        <title>Jiella pelagia sp. nov., isolated from phosphonate enriched culture of Northwest Pacific surface seawater.</title>
        <authorList>
            <person name="Shin D.Y."/>
            <person name="Hwang C.Y."/>
        </authorList>
    </citation>
    <scope>NUCLEOTIDE SEQUENCE</scope>
    <source>
        <strain evidence="3">HL-NP1</strain>
    </source>
</reference>
<dbReference type="PANTHER" id="PTHR30514:SF18">
    <property type="entry name" value="RPIR-FAMILY TRANSCRIPTIONAL REGULATOR"/>
    <property type="match status" value="1"/>
</dbReference>
<dbReference type="InterPro" id="IPR001347">
    <property type="entry name" value="SIS_dom"/>
</dbReference>
<dbReference type="SUPFAM" id="SSF46689">
    <property type="entry name" value="Homeodomain-like"/>
    <property type="match status" value="1"/>
</dbReference>
<evidence type="ECO:0000259" key="2">
    <source>
        <dbReference type="PROSITE" id="PS51464"/>
    </source>
</evidence>
<dbReference type="PROSITE" id="PS51464">
    <property type="entry name" value="SIS"/>
    <property type="match status" value="1"/>
</dbReference>